<feature type="transmembrane region" description="Helical" evidence="1">
    <location>
        <begin position="205"/>
        <end position="223"/>
    </location>
</feature>
<dbReference type="Proteomes" id="UP001479436">
    <property type="component" value="Unassembled WGS sequence"/>
</dbReference>
<organism evidence="3 4">
    <name type="scientific">Basidiobolus ranarum</name>
    <dbReference type="NCBI Taxonomy" id="34480"/>
    <lineage>
        <taxon>Eukaryota</taxon>
        <taxon>Fungi</taxon>
        <taxon>Fungi incertae sedis</taxon>
        <taxon>Zoopagomycota</taxon>
        <taxon>Entomophthoromycotina</taxon>
        <taxon>Basidiobolomycetes</taxon>
        <taxon>Basidiobolales</taxon>
        <taxon>Basidiobolaceae</taxon>
        <taxon>Basidiobolus</taxon>
    </lineage>
</organism>
<feature type="signal peptide" evidence="2">
    <location>
        <begin position="1"/>
        <end position="17"/>
    </location>
</feature>
<feature type="transmembrane region" description="Helical" evidence="1">
    <location>
        <begin position="383"/>
        <end position="406"/>
    </location>
</feature>
<feature type="transmembrane region" description="Helical" evidence="1">
    <location>
        <begin position="418"/>
        <end position="438"/>
    </location>
</feature>
<feature type="transmembrane region" description="Helical" evidence="1">
    <location>
        <begin position="302"/>
        <end position="323"/>
    </location>
</feature>
<protein>
    <submittedName>
        <fullName evidence="3">Uncharacterized protein</fullName>
    </submittedName>
</protein>
<evidence type="ECO:0000256" key="1">
    <source>
        <dbReference type="SAM" id="Phobius"/>
    </source>
</evidence>
<keyword evidence="1" id="KW-1133">Transmembrane helix</keyword>
<feature type="transmembrane region" description="Helical" evidence="1">
    <location>
        <begin position="265"/>
        <end position="290"/>
    </location>
</feature>
<keyword evidence="1" id="KW-0812">Transmembrane</keyword>
<reference evidence="3 4" key="1">
    <citation type="submission" date="2023-04" db="EMBL/GenBank/DDBJ databases">
        <title>Genome of Basidiobolus ranarum AG-B5.</title>
        <authorList>
            <person name="Stajich J.E."/>
            <person name="Carter-House D."/>
            <person name="Gryganskyi A."/>
        </authorList>
    </citation>
    <scope>NUCLEOTIDE SEQUENCE [LARGE SCALE GENOMIC DNA]</scope>
    <source>
        <strain evidence="3 4">AG-B5</strain>
    </source>
</reference>
<feature type="transmembrane region" description="Helical" evidence="1">
    <location>
        <begin position="343"/>
        <end position="362"/>
    </location>
</feature>
<evidence type="ECO:0000313" key="3">
    <source>
        <dbReference type="EMBL" id="KAK9765488.1"/>
    </source>
</evidence>
<proteinExistence type="predicted"/>
<feature type="transmembrane region" description="Helical" evidence="1">
    <location>
        <begin position="235"/>
        <end position="253"/>
    </location>
</feature>
<evidence type="ECO:0000256" key="2">
    <source>
        <dbReference type="SAM" id="SignalP"/>
    </source>
</evidence>
<keyword evidence="1" id="KW-0472">Membrane</keyword>
<gene>
    <name evidence="3" type="ORF">K7432_006141</name>
</gene>
<accession>A0ABR2WVD2</accession>
<keyword evidence="4" id="KW-1185">Reference proteome</keyword>
<sequence length="465" mass="52208">MVKAVLLILTLLWRALATIQIIPDTPFTSGALSYFSSYDFYQDSPDSYNFTSILLKAEILDGCRISPFSSNNTQLTYNNVSTMAIFISWKEASAKNCYEFSDIVSLLASLSKQLQSFNYPTLKVAVFTSTLESKFSFGNLYHESYGNYFRDKPSDIYLTIVAKDHGDILSNLLNAARNPPVIQIWKEPGPWNRLLQSPGFAVMQWLYFACSILFLIYITYRLYCFYVIHRIFIDVRVGIYVASFAYLLIGVCVDANKINGVVGQIAIYVSWLVGYLAYGGLLLTWGRIVLEMHGRTQRLRIFYTLLYFCMGNFTLVVILLIVGVSSKIAIVYKIAVIMMTNEVPVLFLLNAVLLGYYGCSFLRNLKVLELSARSQHCMRKLTLLAFATIPGWLLLMLTALLLASTLTATVVGYVANMITYRLAGFQLYGVFFLILALGEASEANSTQRSGNSGLNNEYAKDVVSS</sequence>
<name>A0ABR2WVD2_9FUNG</name>
<comment type="caution">
    <text evidence="3">The sequence shown here is derived from an EMBL/GenBank/DDBJ whole genome shotgun (WGS) entry which is preliminary data.</text>
</comment>
<dbReference type="EMBL" id="JASJQH010000263">
    <property type="protein sequence ID" value="KAK9765488.1"/>
    <property type="molecule type" value="Genomic_DNA"/>
</dbReference>
<evidence type="ECO:0000313" key="4">
    <source>
        <dbReference type="Proteomes" id="UP001479436"/>
    </source>
</evidence>
<feature type="chain" id="PRO_5045830943" evidence="2">
    <location>
        <begin position="18"/>
        <end position="465"/>
    </location>
</feature>
<keyword evidence="2" id="KW-0732">Signal</keyword>